<dbReference type="RefSeq" id="XP_005761926.1">
    <property type="nucleotide sequence ID" value="XM_005761869.1"/>
</dbReference>
<dbReference type="Gene3D" id="3.30.450.60">
    <property type="match status" value="1"/>
</dbReference>
<dbReference type="CDD" id="cd09253">
    <property type="entry name" value="AP-4_Mu4_Cterm"/>
    <property type="match status" value="1"/>
</dbReference>
<protein>
    <recommendedName>
        <fullName evidence="6">MHD domain-containing protein</fullName>
    </recommendedName>
</protein>
<dbReference type="PRINTS" id="PR00314">
    <property type="entry name" value="CLATHRINADPT"/>
</dbReference>
<evidence type="ECO:0000313" key="8">
    <source>
        <dbReference type="Proteomes" id="UP000013827"/>
    </source>
</evidence>
<name>A0A0D3IE12_EMIH1</name>
<dbReference type="PaxDb" id="2903-EOD09497"/>
<dbReference type="HOGENOM" id="CLU_026996_5_0_1"/>
<evidence type="ECO:0000256" key="5">
    <source>
        <dbReference type="PIRNR" id="PIRNR005992"/>
    </source>
</evidence>
<evidence type="ECO:0000259" key="6">
    <source>
        <dbReference type="PROSITE" id="PS51072"/>
    </source>
</evidence>
<dbReference type="KEGG" id="ehx:EMIHUDRAFT_432880"/>
<dbReference type="GeneID" id="17255679"/>
<evidence type="ECO:0000256" key="4">
    <source>
        <dbReference type="ARBA" id="ARBA00023136"/>
    </source>
</evidence>
<dbReference type="CDD" id="cd14838">
    <property type="entry name" value="AP4_Mu_N"/>
    <property type="match status" value="1"/>
</dbReference>
<comment type="subcellular location">
    <subcellularLocation>
        <location evidence="1">Endomembrane system</location>
    </subcellularLocation>
</comment>
<dbReference type="STRING" id="2903.R1BJ64"/>
<evidence type="ECO:0000256" key="2">
    <source>
        <dbReference type="ARBA" id="ARBA00022448"/>
    </source>
</evidence>
<dbReference type="GO" id="GO:0016192">
    <property type="term" value="P:vesicle-mediated transport"/>
    <property type="evidence" value="ECO:0007669"/>
    <property type="project" value="InterPro"/>
</dbReference>
<evidence type="ECO:0000256" key="3">
    <source>
        <dbReference type="ARBA" id="ARBA00022927"/>
    </source>
</evidence>
<dbReference type="Proteomes" id="UP000013827">
    <property type="component" value="Unassembled WGS sequence"/>
</dbReference>
<dbReference type="GO" id="GO:0006886">
    <property type="term" value="P:intracellular protein transport"/>
    <property type="evidence" value="ECO:0007669"/>
    <property type="project" value="UniProtKB-UniRule"/>
</dbReference>
<dbReference type="InterPro" id="IPR050431">
    <property type="entry name" value="Adaptor_comp_med_subunit"/>
</dbReference>
<dbReference type="eggNOG" id="KOG0937">
    <property type="taxonomic scope" value="Eukaryota"/>
</dbReference>
<evidence type="ECO:0000313" key="7">
    <source>
        <dbReference type="EnsemblProtists" id="EOD09497"/>
    </source>
</evidence>
<keyword evidence="4" id="KW-0472">Membrane</keyword>
<feature type="domain" description="MHD" evidence="6">
    <location>
        <begin position="180"/>
        <end position="440"/>
    </location>
</feature>
<keyword evidence="3 5" id="KW-0653">Protein transport</keyword>
<dbReference type="GO" id="GO:0030131">
    <property type="term" value="C:clathrin adaptor complex"/>
    <property type="evidence" value="ECO:0007669"/>
    <property type="project" value="UniProtKB-UniRule"/>
</dbReference>
<comment type="similarity">
    <text evidence="5">Belongs to the adaptor complexes medium subunit family.</text>
</comment>
<evidence type="ECO:0000256" key="1">
    <source>
        <dbReference type="ARBA" id="ARBA00004308"/>
    </source>
</evidence>
<reference evidence="8" key="1">
    <citation type="journal article" date="2013" name="Nature">
        <title>Pan genome of the phytoplankton Emiliania underpins its global distribution.</title>
        <authorList>
            <person name="Read B.A."/>
            <person name="Kegel J."/>
            <person name="Klute M.J."/>
            <person name="Kuo A."/>
            <person name="Lefebvre S.C."/>
            <person name="Maumus F."/>
            <person name="Mayer C."/>
            <person name="Miller J."/>
            <person name="Monier A."/>
            <person name="Salamov A."/>
            <person name="Young J."/>
            <person name="Aguilar M."/>
            <person name="Claverie J.M."/>
            <person name="Frickenhaus S."/>
            <person name="Gonzalez K."/>
            <person name="Herman E.K."/>
            <person name="Lin Y.C."/>
            <person name="Napier J."/>
            <person name="Ogata H."/>
            <person name="Sarno A.F."/>
            <person name="Shmutz J."/>
            <person name="Schroeder D."/>
            <person name="de Vargas C."/>
            <person name="Verret F."/>
            <person name="von Dassow P."/>
            <person name="Valentin K."/>
            <person name="Van de Peer Y."/>
            <person name="Wheeler G."/>
            <person name="Dacks J.B."/>
            <person name="Delwiche C.F."/>
            <person name="Dyhrman S.T."/>
            <person name="Glockner G."/>
            <person name="John U."/>
            <person name="Richards T."/>
            <person name="Worden A.Z."/>
            <person name="Zhang X."/>
            <person name="Grigoriev I.V."/>
            <person name="Allen A.E."/>
            <person name="Bidle K."/>
            <person name="Borodovsky M."/>
            <person name="Bowler C."/>
            <person name="Brownlee C."/>
            <person name="Cock J.M."/>
            <person name="Elias M."/>
            <person name="Gladyshev V.N."/>
            <person name="Groth M."/>
            <person name="Guda C."/>
            <person name="Hadaegh A."/>
            <person name="Iglesias-Rodriguez M.D."/>
            <person name="Jenkins J."/>
            <person name="Jones B.M."/>
            <person name="Lawson T."/>
            <person name="Leese F."/>
            <person name="Lindquist E."/>
            <person name="Lobanov A."/>
            <person name="Lomsadze A."/>
            <person name="Malik S.B."/>
            <person name="Marsh M.E."/>
            <person name="Mackinder L."/>
            <person name="Mock T."/>
            <person name="Mueller-Roeber B."/>
            <person name="Pagarete A."/>
            <person name="Parker M."/>
            <person name="Probert I."/>
            <person name="Quesneville H."/>
            <person name="Raines C."/>
            <person name="Rensing S.A."/>
            <person name="Riano-Pachon D.M."/>
            <person name="Richier S."/>
            <person name="Rokitta S."/>
            <person name="Shiraiwa Y."/>
            <person name="Soanes D.M."/>
            <person name="van der Giezen M."/>
            <person name="Wahlund T.M."/>
            <person name="Williams B."/>
            <person name="Wilson W."/>
            <person name="Wolfe G."/>
            <person name="Wurch L.L."/>
        </authorList>
    </citation>
    <scope>NUCLEOTIDE SEQUENCE</scope>
</reference>
<dbReference type="PIRSF" id="PIRSF005992">
    <property type="entry name" value="Clathrin_mu"/>
    <property type="match status" value="1"/>
</dbReference>
<dbReference type="PROSITE" id="PS51072">
    <property type="entry name" value="MHD"/>
    <property type="match status" value="1"/>
</dbReference>
<dbReference type="SUPFAM" id="SSF64356">
    <property type="entry name" value="SNARE-like"/>
    <property type="match status" value="1"/>
</dbReference>
<dbReference type="PANTHER" id="PTHR10529">
    <property type="entry name" value="AP COMPLEX SUBUNIT MU"/>
    <property type="match status" value="1"/>
</dbReference>
<dbReference type="InterPro" id="IPR036168">
    <property type="entry name" value="AP2_Mu_C_sf"/>
</dbReference>
<dbReference type="OMA" id="DYGYIQN"/>
<dbReference type="FunFam" id="3.30.450.60:FF:000002">
    <property type="entry name" value="AP-2 complex subunit mu, putative"/>
    <property type="match status" value="1"/>
</dbReference>
<sequence length="441" mass="48885">MISQLFILAPNGHTIVNKDYRGDVPKDSPEIFLRKLVEKSEGEAPIFNVDGVNYMCVRKNGLFFLATTLHNVPPAFVIELLTQLTKVCKDYIGVLSEESLRKNFTLIYELVDEILDFGYPQSASTAELKAFVFNEPAPVSSGATATARMMTSLKAAPKTMSSKAVHKPIALRSDDRRGEKNEIFVDVIDRISAVFNSSGQVRTFSIDGSIQMKSYLSGSPELHLALNDELAIASAGKGGYGMVELDNVNFHECVQLDKFESERMLVLEPPHGEFVLMNFHIGSLRHDGQIPFRLTPIKRGVPGLKRELGLQVEGAFPDKFPGANVKGQFPVPKLSTGASVELEPGAKGQTSEYDDSTKTVTWVIRKFVGTASHSISCKFVVGAGSNPRKEMGPISMTFEIPMYNVSRLQVQHLKIVERNKSYNPHRWVRCLTHADSYVCRI</sequence>
<dbReference type="GO" id="GO:0012505">
    <property type="term" value="C:endomembrane system"/>
    <property type="evidence" value="ECO:0007669"/>
    <property type="project" value="UniProtKB-SubCell"/>
</dbReference>
<keyword evidence="8" id="KW-1185">Reference proteome</keyword>
<organism evidence="7 8">
    <name type="scientific">Emiliania huxleyi (strain CCMP1516)</name>
    <dbReference type="NCBI Taxonomy" id="280463"/>
    <lineage>
        <taxon>Eukaryota</taxon>
        <taxon>Haptista</taxon>
        <taxon>Haptophyta</taxon>
        <taxon>Prymnesiophyceae</taxon>
        <taxon>Isochrysidales</taxon>
        <taxon>Noelaerhabdaceae</taxon>
        <taxon>Emiliania</taxon>
    </lineage>
</organism>
<accession>A0A0D3IE12</accession>
<dbReference type="InterPro" id="IPR001392">
    <property type="entry name" value="Clathrin_mu"/>
</dbReference>
<dbReference type="EnsemblProtists" id="EOD09497">
    <property type="protein sequence ID" value="EOD09497"/>
    <property type="gene ID" value="EMIHUDRAFT_432880"/>
</dbReference>
<proteinExistence type="inferred from homology"/>
<reference evidence="7" key="2">
    <citation type="submission" date="2024-10" db="UniProtKB">
        <authorList>
            <consortium name="EnsemblProtists"/>
        </authorList>
    </citation>
    <scope>IDENTIFICATION</scope>
</reference>
<dbReference type="AlphaFoldDB" id="A0A0D3IE12"/>
<keyword evidence="2 5" id="KW-0813">Transport</keyword>
<dbReference type="InterPro" id="IPR028565">
    <property type="entry name" value="MHD"/>
</dbReference>
<dbReference type="Gene3D" id="2.60.40.1170">
    <property type="entry name" value="Mu homology domain, subdomain B"/>
    <property type="match status" value="2"/>
</dbReference>
<dbReference type="InterPro" id="IPR011012">
    <property type="entry name" value="Longin-like_dom_sf"/>
</dbReference>
<dbReference type="Pfam" id="PF00928">
    <property type="entry name" value="Adap_comp_sub"/>
    <property type="match status" value="1"/>
</dbReference>
<dbReference type="SUPFAM" id="SSF49447">
    <property type="entry name" value="Second domain of Mu2 adaptin subunit (ap50) of ap2 adaptor"/>
    <property type="match status" value="1"/>
</dbReference>